<organism evidence="14 15">
    <name type="scientific">Helobdella robusta</name>
    <name type="common">Californian leech</name>
    <dbReference type="NCBI Taxonomy" id="6412"/>
    <lineage>
        <taxon>Eukaryota</taxon>
        <taxon>Metazoa</taxon>
        <taxon>Spiralia</taxon>
        <taxon>Lophotrochozoa</taxon>
        <taxon>Annelida</taxon>
        <taxon>Clitellata</taxon>
        <taxon>Hirudinea</taxon>
        <taxon>Rhynchobdellida</taxon>
        <taxon>Glossiphoniidae</taxon>
        <taxon>Helobdella</taxon>
    </lineage>
</organism>
<dbReference type="GO" id="GO:0042383">
    <property type="term" value="C:sarcolemma"/>
    <property type="evidence" value="ECO:0000318"/>
    <property type="project" value="GO_Central"/>
</dbReference>
<dbReference type="PANTHER" id="PTHR21559">
    <property type="entry name" value="DYSTROGLYCAN-RELATED"/>
    <property type="match status" value="1"/>
</dbReference>
<evidence type="ECO:0000256" key="6">
    <source>
        <dbReference type="ARBA" id="ARBA00022989"/>
    </source>
</evidence>
<dbReference type="RefSeq" id="XP_009019277.1">
    <property type="nucleotide sequence ID" value="XM_009021029.1"/>
</dbReference>
<reference evidence="14" key="3">
    <citation type="submission" date="2015-06" db="UniProtKB">
        <authorList>
            <consortium name="EnsemblMetazoa"/>
        </authorList>
    </citation>
    <scope>IDENTIFICATION</scope>
</reference>
<dbReference type="Pfam" id="PF05454">
    <property type="entry name" value="DAG1"/>
    <property type="match status" value="1"/>
</dbReference>
<evidence type="ECO:0000256" key="1">
    <source>
        <dbReference type="ARBA" id="ARBA00004162"/>
    </source>
</evidence>
<keyword evidence="3" id="KW-1003">Cell membrane</keyword>
<feature type="region of interest" description="Disordered" evidence="9">
    <location>
        <begin position="317"/>
        <end position="341"/>
    </location>
</feature>
<dbReference type="GO" id="GO:0005856">
    <property type="term" value="C:cytoskeleton"/>
    <property type="evidence" value="ECO:0007669"/>
    <property type="project" value="UniProtKB-SubCell"/>
</dbReference>
<keyword evidence="10" id="KW-0472">Membrane</keyword>
<dbReference type="EMBL" id="AMQM01000741">
    <property type="status" value="NOT_ANNOTATED_CDS"/>
    <property type="molecule type" value="Genomic_DNA"/>
</dbReference>
<dbReference type="GO" id="GO:0016203">
    <property type="term" value="P:muscle attachment"/>
    <property type="evidence" value="ECO:0000318"/>
    <property type="project" value="GO_Central"/>
</dbReference>
<evidence type="ECO:0000313" key="13">
    <source>
        <dbReference type="EMBL" id="ESO01869.1"/>
    </source>
</evidence>
<dbReference type="CTD" id="20210923"/>
<dbReference type="PROSITE" id="PS51699">
    <property type="entry name" value="SEA_DG"/>
    <property type="match status" value="1"/>
</dbReference>
<dbReference type="PANTHER" id="PTHR21559:SF21">
    <property type="entry name" value="DYSTROGLYCAN 1"/>
    <property type="match status" value="1"/>
</dbReference>
<dbReference type="KEGG" id="hro:HELRODRAFT_188507"/>
<dbReference type="GO" id="GO:0043236">
    <property type="term" value="F:laminin binding"/>
    <property type="evidence" value="ECO:0000318"/>
    <property type="project" value="GO_Central"/>
</dbReference>
<evidence type="ECO:0000313" key="15">
    <source>
        <dbReference type="Proteomes" id="UP000015101"/>
    </source>
</evidence>
<dbReference type="SUPFAM" id="SSF111006">
    <property type="entry name" value="Dystroglycan, domain 2"/>
    <property type="match status" value="1"/>
</dbReference>
<evidence type="ECO:0000256" key="4">
    <source>
        <dbReference type="ARBA" id="ARBA00022490"/>
    </source>
</evidence>
<dbReference type="SUPFAM" id="SSF49313">
    <property type="entry name" value="Cadherin-like"/>
    <property type="match status" value="2"/>
</dbReference>
<dbReference type="Proteomes" id="UP000015101">
    <property type="component" value="Unassembled WGS sequence"/>
</dbReference>
<keyword evidence="8" id="KW-0206">Cytoskeleton</keyword>
<dbReference type="GO" id="GO:0021675">
    <property type="term" value="P:nerve development"/>
    <property type="evidence" value="ECO:0000318"/>
    <property type="project" value="GO_Central"/>
</dbReference>
<keyword evidence="4" id="KW-0963">Cytoplasm</keyword>
<dbReference type="GO" id="GO:0007411">
    <property type="term" value="P:axon guidance"/>
    <property type="evidence" value="ECO:0000318"/>
    <property type="project" value="GO_Central"/>
</dbReference>
<keyword evidence="5 10" id="KW-0812">Transmembrane</keyword>
<feature type="compositionally biased region" description="Polar residues" evidence="9">
    <location>
        <begin position="731"/>
        <end position="742"/>
    </location>
</feature>
<dbReference type="InParanoid" id="T1FQ26"/>
<dbReference type="eggNOG" id="KOG3781">
    <property type="taxonomic scope" value="Eukaryota"/>
</dbReference>
<dbReference type="GeneID" id="20210923"/>
<dbReference type="GO" id="GO:0005509">
    <property type="term" value="F:calcium ion binding"/>
    <property type="evidence" value="ECO:0007669"/>
    <property type="project" value="InterPro"/>
</dbReference>
<protein>
    <recommendedName>
        <fullName evidence="12">Peptidase S72 domain-containing protein</fullName>
    </recommendedName>
</protein>
<evidence type="ECO:0000313" key="14">
    <source>
        <dbReference type="EnsemblMetazoa" id="HelroP188507"/>
    </source>
</evidence>
<evidence type="ECO:0000259" key="12">
    <source>
        <dbReference type="PROSITE" id="PS51699"/>
    </source>
</evidence>
<dbReference type="InterPro" id="IPR030398">
    <property type="entry name" value="SEA_DG_dom"/>
</dbReference>
<dbReference type="EMBL" id="KB096742">
    <property type="protein sequence ID" value="ESO01869.1"/>
    <property type="molecule type" value="Genomic_DNA"/>
</dbReference>
<dbReference type="GO" id="GO:0002009">
    <property type="term" value="P:morphogenesis of an epithelium"/>
    <property type="evidence" value="ECO:0000318"/>
    <property type="project" value="GO_Central"/>
</dbReference>
<dbReference type="InterPro" id="IPR015919">
    <property type="entry name" value="Cadherin-like_sf"/>
</dbReference>
<feature type="compositionally biased region" description="Low complexity" evidence="9">
    <location>
        <begin position="317"/>
        <end position="330"/>
    </location>
</feature>
<feature type="region of interest" description="Disordered" evidence="9">
    <location>
        <begin position="695"/>
        <end position="742"/>
    </location>
</feature>
<dbReference type="InterPro" id="IPR027468">
    <property type="entry name" value="Alpha-dystroglycan_domain_2"/>
</dbReference>
<gene>
    <name evidence="14" type="primary">20210923</name>
    <name evidence="13" type="ORF">HELRODRAFT_188507</name>
</gene>
<feature type="signal peptide" evidence="11">
    <location>
        <begin position="1"/>
        <end position="25"/>
    </location>
</feature>
<evidence type="ECO:0000256" key="11">
    <source>
        <dbReference type="SAM" id="SignalP"/>
    </source>
</evidence>
<dbReference type="EnsemblMetazoa" id="HelroT188507">
    <property type="protein sequence ID" value="HelroP188507"/>
    <property type="gene ID" value="HelroG188507"/>
</dbReference>
<dbReference type="OMA" id="SAMEPEF"/>
<sequence>MYFAQLAFSFVLSSVSFFILHICGAVGNNANSFDQSWGLPDAVAYSRLAFVYQLPKSADSYELTESGLDFLPNWLEYDSVNKELLGVARQDDVGKQFFIEVKSSTSNTVDIFKIEVEDNKKLQLLNENNNVKNYDNNPDSNIDVRHHHQHIIYCKKNKHVTTALIILKVGNKEFYDITPQSKVNMLKRFSNSYNFPLPSLQLFDLKECDEMNHFNKTALVAGPGDSNPNFKLGSKHQHLEIPDNEHSIVIKWLVGCGNVQKRHLVVLQQVEIEAQDGRLKDLLGLGVVGWYLATATPTLEIHPPVVTKPTPTVVYPSTTASTTKKPSKLASHSKGPKGKKTTTALPRVYVGQFYKFTITPDFFSGPYKTLELLSQNGLTLPDSSWIKLNSTRPRSKSYPYIYGIPMSQHEGLQDYLLKAVNKLGNETGLYLKFQVVKIPEQYITYEMNVLLPGYDYTKFCQDVDIRLELAKKISLGFGDLDPSDVLMTKADEGSVDYFWTNKTMTLLKSAGQNDRRLCHDSELLFDKFISKSTRKLSEVFIKQLHPDRISFAEVISRGECERYVSSRQAFHIQGIRVTQKTKKQPSSIAVTPRSKTFGDVDDTFKYSVSNNNIPEVKFDETSSRGDEEKVVASKTDDELIKQIVIPTLIVAVLVLLALLIACVAYRRKTKQCEKQKSIDTTELVKKGAPVIFAHELDDHPPTTPSTRPLITSAEKSPRPPNYHQRIMSSGPGATSSSGYSGF</sequence>
<accession>T1FQ26</accession>
<feature type="chain" id="PRO_5010980847" description="Peptidase S72 domain-containing protein" evidence="11">
    <location>
        <begin position="26"/>
        <end position="742"/>
    </location>
</feature>
<reference evidence="13 15" key="2">
    <citation type="journal article" date="2013" name="Nature">
        <title>Insights into bilaterian evolution from three spiralian genomes.</title>
        <authorList>
            <person name="Simakov O."/>
            <person name="Marletaz F."/>
            <person name="Cho S.J."/>
            <person name="Edsinger-Gonzales E."/>
            <person name="Havlak P."/>
            <person name="Hellsten U."/>
            <person name="Kuo D.H."/>
            <person name="Larsson T."/>
            <person name="Lv J."/>
            <person name="Arendt D."/>
            <person name="Savage R."/>
            <person name="Osoegawa K."/>
            <person name="de Jong P."/>
            <person name="Grimwood J."/>
            <person name="Chapman J.A."/>
            <person name="Shapiro H."/>
            <person name="Aerts A."/>
            <person name="Otillar R.P."/>
            <person name="Terry A.Y."/>
            <person name="Boore J.L."/>
            <person name="Grigoriev I.V."/>
            <person name="Lindberg D.R."/>
            <person name="Seaver E.C."/>
            <person name="Weisblat D.A."/>
            <person name="Putnam N.H."/>
            <person name="Rokhsar D.S."/>
        </authorList>
    </citation>
    <scope>NUCLEOTIDE SEQUENCE</scope>
</reference>
<evidence type="ECO:0000256" key="5">
    <source>
        <dbReference type="ARBA" id="ARBA00022692"/>
    </source>
</evidence>
<evidence type="ECO:0000256" key="8">
    <source>
        <dbReference type="ARBA" id="ARBA00023212"/>
    </source>
</evidence>
<feature type="transmembrane region" description="Helical" evidence="10">
    <location>
        <begin position="643"/>
        <end position="665"/>
    </location>
</feature>
<evidence type="ECO:0000256" key="10">
    <source>
        <dbReference type="SAM" id="Phobius"/>
    </source>
</evidence>
<keyword evidence="11" id="KW-0732">Signal</keyword>
<keyword evidence="15" id="KW-1185">Reference proteome</keyword>
<evidence type="ECO:0000256" key="7">
    <source>
        <dbReference type="ARBA" id="ARBA00023180"/>
    </source>
</evidence>
<dbReference type="InterPro" id="IPR013783">
    <property type="entry name" value="Ig-like_fold"/>
</dbReference>
<proteinExistence type="predicted"/>
<evidence type="ECO:0000256" key="2">
    <source>
        <dbReference type="ARBA" id="ARBA00004245"/>
    </source>
</evidence>
<dbReference type="Gene3D" id="3.30.70.1040">
    <property type="entry name" value="Dystroglycan, domain 2"/>
    <property type="match status" value="1"/>
</dbReference>
<keyword evidence="7" id="KW-0325">Glycoprotein</keyword>
<dbReference type="AlphaFoldDB" id="T1FQ26"/>
<dbReference type="HOGENOM" id="CLU_007629_2_0_1"/>
<dbReference type="OrthoDB" id="6285625at2759"/>
<evidence type="ECO:0000256" key="9">
    <source>
        <dbReference type="SAM" id="MobiDB-lite"/>
    </source>
</evidence>
<feature type="domain" description="Peptidase S72" evidence="12">
    <location>
        <begin position="442"/>
        <end position="556"/>
    </location>
</feature>
<reference evidence="15" key="1">
    <citation type="submission" date="2012-12" db="EMBL/GenBank/DDBJ databases">
        <authorList>
            <person name="Hellsten U."/>
            <person name="Grimwood J."/>
            <person name="Chapman J.A."/>
            <person name="Shapiro H."/>
            <person name="Aerts A."/>
            <person name="Otillar R.P."/>
            <person name="Terry A.Y."/>
            <person name="Boore J.L."/>
            <person name="Simakov O."/>
            <person name="Marletaz F."/>
            <person name="Cho S.-J."/>
            <person name="Edsinger-Gonzales E."/>
            <person name="Havlak P."/>
            <person name="Kuo D.-H."/>
            <person name="Larsson T."/>
            <person name="Lv J."/>
            <person name="Arendt D."/>
            <person name="Savage R."/>
            <person name="Osoegawa K."/>
            <person name="de Jong P."/>
            <person name="Lindberg D.R."/>
            <person name="Seaver E.C."/>
            <person name="Weisblat D.A."/>
            <person name="Putnam N.H."/>
            <person name="Grigoriev I.V."/>
            <person name="Rokhsar D.S."/>
        </authorList>
    </citation>
    <scope>NUCLEOTIDE SEQUENCE</scope>
</reference>
<evidence type="ECO:0000256" key="3">
    <source>
        <dbReference type="ARBA" id="ARBA00022475"/>
    </source>
</evidence>
<dbReference type="InterPro" id="IPR008465">
    <property type="entry name" value="DAG1_C"/>
</dbReference>
<dbReference type="STRING" id="6412.T1FQ26"/>
<dbReference type="GO" id="GO:0016011">
    <property type="term" value="C:dystroglycan complex"/>
    <property type="evidence" value="ECO:0000318"/>
    <property type="project" value="GO_Central"/>
</dbReference>
<keyword evidence="6 10" id="KW-1133">Transmembrane helix</keyword>
<dbReference type="Gene3D" id="2.60.40.10">
    <property type="entry name" value="Immunoglobulins"/>
    <property type="match status" value="1"/>
</dbReference>
<name>T1FQ26_HELRO</name>
<comment type="subcellular location">
    <subcellularLocation>
        <location evidence="1">Cell membrane</location>
        <topology evidence="1">Single-pass membrane protein</topology>
    </subcellularLocation>
    <subcellularLocation>
        <location evidence="2">Cytoplasm</location>
        <location evidence="2">Cytoskeleton</location>
    </subcellularLocation>
</comment>